<reference evidence="3" key="2">
    <citation type="submission" date="2019-10" db="EMBL/GenBank/DDBJ databases">
        <title>Conservation and host-specific expression of non-tandemly repeated heterogenous ribosome RNA gene in arbuscular mycorrhizal fungi.</title>
        <authorList>
            <person name="Maeda T."/>
            <person name="Kobayashi Y."/>
            <person name="Nakagawa T."/>
            <person name="Ezawa T."/>
            <person name="Yamaguchi K."/>
            <person name="Bino T."/>
            <person name="Nishimoto Y."/>
            <person name="Shigenobu S."/>
            <person name="Kawaguchi M."/>
        </authorList>
    </citation>
    <scope>NUCLEOTIDE SEQUENCE</scope>
    <source>
        <strain evidence="3">HR1</strain>
    </source>
</reference>
<evidence type="ECO:0000313" key="2">
    <source>
        <dbReference type="EMBL" id="GBC01286.1"/>
    </source>
</evidence>
<name>A0A2Z6RF57_9GLOM</name>
<dbReference type="GO" id="GO:0005524">
    <property type="term" value="F:ATP binding"/>
    <property type="evidence" value="ECO:0007669"/>
    <property type="project" value="InterPro"/>
</dbReference>
<evidence type="ECO:0000259" key="1">
    <source>
        <dbReference type="PROSITE" id="PS50011"/>
    </source>
</evidence>
<dbReference type="InterPro" id="IPR000719">
    <property type="entry name" value="Prot_kinase_dom"/>
</dbReference>
<gene>
    <name evidence="3" type="ORF">RCL2_001362000</name>
    <name evidence="2" type="ORF">RclHR1_04130002</name>
</gene>
<dbReference type="InterPro" id="IPR001245">
    <property type="entry name" value="Ser-Thr/Tyr_kinase_cat_dom"/>
</dbReference>
<reference evidence="2 4" key="1">
    <citation type="submission" date="2017-11" db="EMBL/GenBank/DDBJ databases">
        <title>The genome of Rhizophagus clarus HR1 reveals common genetic basis of auxotrophy among arbuscular mycorrhizal fungi.</title>
        <authorList>
            <person name="Kobayashi Y."/>
        </authorList>
    </citation>
    <scope>NUCLEOTIDE SEQUENCE [LARGE SCALE GENOMIC DNA]</scope>
    <source>
        <strain evidence="2 4">HR1</strain>
    </source>
</reference>
<dbReference type="SUPFAM" id="SSF56112">
    <property type="entry name" value="Protein kinase-like (PK-like)"/>
    <property type="match status" value="1"/>
</dbReference>
<dbReference type="InterPro" id="IPR051681">
    <property type="entry name" value="Ser/Thr_Kinases-Pseudokinases"/>
</dbReference>
<protein>
    <submittedName>
        <fullName evidence="3">Kinase-like domain-containing protein</fullName>
    </submittedName>
</protein>
<dbReference type="Proteomes" id="UP000615446">
    <property type="component" value="Unassembled WGS sequence"/>
</dbReference>
<evidence type="ECO:0000313" key="3">
    <source>
        <dbReference type="EMBL" id="GES86565.1"/>
    </source>
</evidence>
<dbReference type="OrthoDB" id="339325at2759"/>
<dbReference type="Gene3D" id="1.10.510.10">
    <property type="entry name" value="Transferase(Phosphotransferase) domain 1"/>
    <property type="match status" value="1"/>
</dbReference>
<dbReference type="Proteomes" id="UP000247702">
    <property type="component" value="Unassembled WGS sequence"/>
</dbReference>
<keyword evidence="3" id="KW-0418">Kinase</keyword>
<keyword evidence="4" id="KW-1185">Reference proteome</keyword>
<dbReference type="AlphaFoldDB" id="A0A2Z6RF57"/>
<sequence length="524" mass="61885">MSTIRYEFINAALEKVYVLVDHNNHDDKDKKHKYRKQIILADESLTESEKSHAIKLVDKHYDSYKIHLGEGKKRICDNCKEECLATLYCEYCIRNYLKEKFSNWTSGNNDVNDLIRKCQLESRAPDKIIEWIPYDDLKNIKFLTRGGFSEIYIADWINGRYKWWDSEQQQLEKSIVISKVILKKLENIESANRSWFDEAKSHLTITNKWSSIVQCYGLTQNPLDGKYMLVMRKLDINLREYLQQNHNKLSWRERIKIIYYVSHALNNIHIEDAIHRDLHSGNILYYQYTNVWFIADFGLCGPINKPLESIYGNLPYIAPEVIVDKRYTKASDIYSVAMLMWEISSGQPPFVNYEKNYNLAMDIVNGMRPKAISGTPSKYKELMQQCWDADPTKRPDIKTIRNKIREIGKLYYQNISNDDNTKNNNLDEVSSLETINYYYTSGKLSTNKIYQFDNFPKSRNLTEEEQEAYYSKYSFNIPQNIKEFISNNKNNDSTSEPFKGNDKVSNLHKEKKKGWKFLKVIKFY</sequence>
<evidence type="ECO:0000313" key="4">
    <source>
        <dbReference type="Proteomes" id="UP000247702"/>
    </source>
</evidence>
<dbReference type="EMBL" id="BEXD01003480">
    <property type="protein sequence ID" value="GBC01286.1"/>
    <property type="molecule type" value="Genomic_DNA"/>
</dbReference>
<dbReference type="EMBL" id="BLAL01000160">
    <property type="protein sequence ID" value="GES86565.1"/>
    <property type="molecule type" value="Genomic_DNA"/>
</dbReference>
<organism evidence="2 4">
    <name type="scientific">Rhizophagus clarus</name>
    <dbReference type="NCBI Taxonomy" id="94130"/>
    <lineage>
        <taxon>Eukaryota</taxon>
        <taxon>Fungi</taxon>
        <taxon>Fungi incertae sedis</taxon>
        <taxon>Mucoromycota</taxon>
        <taxon>Glomeromycotina</taxon>
        <taxon>Glomeromycetes</taxon>
        <taxon>Glomerales</taxon>
        <taxon>Glomeraceae</taxon>
        <taxon>Rhizophagus</taxon>
    </lineage>
</organism>
<keyword evidence="3" id="KW-0808">Transferase</keyword>
<comment type="caution">
    <text evidence="2">The sequence shown here is derived from an EMBL/GenBank/DDBJ whole genome shotgun (WGS) entry which is preliminary data.</text>
</comment>
<dbReference type="GO" id="GO:0004674">
    <property type="term" value="F:protein serine/threonine kinase activity"/>
    <property type="evidence" value="ECO:0007669"/>
    <property type="project" value="TreeGrafter"/>
</dbReference>
<dbReference type="Pfam" id="PF07714">
    <property type="entry name" value="PK_Tyr_Ser-Thr"/>
    <property type="match status" value="1"/>
</dbReference>
<feature type="domain" description="Protein kinase" evidence="1">
    <location>
        <begin position="137"/>
        <end position="412"/>
    </location>
</feature>
<proteinExistence type="predicted"/>
<dbReference type="InterPro" id="IPR011009">
    <property type="entry name" value="Kinase-like_dom_sf"/>
</dbReference>
<accession>A0A2Z6RF57</accession>
<dbReference type="PROSITE" id="PS50011">
    <property type="entry name" value="PROTEIN_KINASE_DOM"/>
    <property type="match status" value="1"/>
</dbReference>
<dbReference type="PANTHER" id="PTHR44329">
    <property type="entry name" value="SERINE/THREONINE-PROTEIN KINASE TNNI3K-RELATED"/>
    <property type="match status" value="1"/>
</dbReference>